<dbReference type="AlphaFoldDB" id="A0AAD8A4P0"/>
<proteinExistence type="predicted"/>
<reference evidence="2" key="2">
    <citation type="submission" date="2023-05" db="EMBL/GenBank/DDBJ databases">
        <authorList>
            <person name="Fouks B."/>
        </authorList>
    </citation>
    <scope>NUCLEOTIDE SEQUENCE</scope>
    <source>
        <strain evidence="2">Stay&amp;Tobe</strain>
        <tissue evidence="2">Testes</tissue>
    </source>
</reference>
<name>A0AAD8A4P0_DIPPU</name>
<reference evidence="2" key="1">
    <citation type="journal article" date="2023" name="IScience">
        <title>Live-bearing cockroach genome reveals convergent evolutionary mechanisms linked to viviparity in insects and beyond.</title>
        <authorList>
            <person name="Fouks B."/>
            <person name="Harrison M.C."/>
            <person name="Mikhailova A.A."/>
            <person name="Marchal E."/>
            <person name="English S."/>
            <person name="Carruthers M."/>
            <person name="Jennings E.C."/>
            <person name="Chiamaka E.L."/>
            <person name="Frigard R.A."/>
            <person name="Pippel M."/>
            <person name="Attardo G.M."/>
            <person name="Benoit J.B."/>
            <person name="Bornberg-Bauer E."/>
            <person name="Tobe S.S."/>
        </authorList>
    </citation>
    <scope>NUCLEOTIDE SEQUENCE</scope>
    <source>
        <strain evidence="2">Stay&amp;Tobe</strain>
    </source>
</reference>
<dbReference type="Proteomes" id="UP001233999">
    <property type="component" value="Unassembled WGS sequence"/>
</dbReference>
<accession>A0AAD8A4P0</accession>
<evidence type="ECO:0000256" key="1">
    <source>
        <dbReference type="SAM" id="Phobius"/>
    </source>
</evidence>
<organism evidence="2 3">
    <name type="scientific">Diploptera punctata</name>
    <name type="common">Pacific beetle cockroach</name>
    <dbReference type="NCBI Taxonomy" id="6984"/>
    <lineage>
        <taxon>Eukaryota</taxon>
        <taxon>Metazoa</taxon>
        <taxon>Ecdysozoa</taxon>
        <taxon>Arthropoda</taxon>
        <taxon>Hexapoda</taxon>
        <taxon>Insecta</taxon>
        <taxon>Pterygota</taxon>
        <taxon>Neoptera</taxon>
        <taxon>Polyneoptera</taxon>
        <taxon>Dictyoptera</taxon>
        <taxon>Blattodea</taxon>
        <taxon>Blaberoidea</taxon>
        <taxon>Blaberidae</taxon>
        <taxon>Diplopterinae</taxon>
        <taxon>Diploptera</taxon>
    </lineage>
</organism>
<gene>
    <name evidence="2" type="ORF">L9F63_001189</name>
</gene>
<keyword evidence="1" id="KW-0812">Transmembrane</keyword>
<sequence>LLLALLSSCFPSIYFGHRPSSILKTCPNHFNSFSSILSIMLSSASIMFLIFLFVTCSNFDFLTLLLYS</sequence>
<keyword evidence="3" id="KW-1185">Reference proteome</keyword>
<evidence type="ECO:0000313" key="3">
    <source>
        <dbReference type="Proteomes" id="UP001233999"/>
    </source>
</evidence>
<keyword evidence="1" id="KW-0472">Membrane</keyword>
<dbReference type="EMBL" id="JASPKZ010003842">
    <property type="protein sequence ID" value="KAJ9592293.1"/>
    <property type="molecule type" value="Genomic_DNA"/>
</dbReference>
<feature type="non-terminal residue" evidence="2">
    <location>
        <position position="68"/>
    </location>
</feature>
<feature type="transmembrane region" description="Helical" evidence="1">
    <location>
        <begin position="39"/>
        <end position="67"/>
    </location>
</feature>
<evidence type="ECO:0000313" key="2">
    <source>
        <dbReference type="EMBL" id="KAJ9592293.1"/>
    </source>
</evidence>
<comment type="caution">
    <text evidence="2">The sequence shown here is derived from an EMBL/GenBank/DDBJ whole genome shotgun (WGS) entry which is preliminary data.</text>
</comment>
<protein>
    <submittedName>
        <fullName evidence="2">Uncharacterized protein</fullName>
    </submittedName>
</protein>
<keyword evidence="1" id="KW-1133">Transmembrane helix</keyword>
<feature type="non-terminal residue" evidence="2">
    <location>
        <position position="1"/>
    </location>
</feature>